<comment type="cofactor">
    <cofactor evidence="1">
        <name>FAD</name>
        <dbReference type="ChEBI" id="CHEBI:57692"/>
    </cofactor>
</comment>
<dbReference type="Proteomes" id="UP000054321">
    <property type="component" value="Unassembled WGS sequence"/>
</dbReference>
<dbReference type="AlphaFoldDB" id="A0A0C3CKG9"/>
<evidence type="ECO:0000313" key="9">
    <source>
        <dbReference type="Proteomes" id="UP000054321"/>
    </source>
</evidence>
<dbReference type="InParanoid" id="A0A0C3CKG9"/>
<dbReference type="SUPFAM" id="SSF51905">
    <property type="entry name" value="FAD/NAD(P)-binding domain"/>
    <property type="match status" value="1"/>
</dbReference>
<feature type="transmembrane region" description="Helical" evidence="6">
    <location>
        <begin position="6"/>
        <end position="24"/>
    </location>
</feature>
<dbReference type="Gene3D" id="3.30.9.10">
    <property type="entry name" value="D-Amino Acid Oxidase, subunit A, domain 2"/>
    <property type="match status" value="1"/>
</dbReference>
<organism evidence="8 9">
    <name type="scientific">Oidiodendron maius (strain Zn)</name>
    <dbReference type="NCBI Taxonomy" id="913774"/>
    <lineage>
        <taxon>Eukaryota</taxon>
        <taxon>Fungi</taxon>
        <taxon>Dikarya</taxon>
        <taxon>Ascomycota</taxon>
        <taxon>Pezizomycotina</taxon>
        <taxon>Leotiomycetes</taxon>
        <taxon>Leotiomycetes incertae sedis</taxon>
        <taxon>Myxotrichaceae</taxon>
        <taxon>Oidiodendron</taxon>
    </lineage>
</organism>
<dbReference type="PANTHER" id="PTHR43004:SF19">
    <property type="entry name" value="BINDING MONOOXYGENASE, PUTATIVE (JCVI)-RELATED"/>
    <property type="match status" value="1"/>
</dbReference>
<protein>
    <recommendedName>
        <fullName evidence="7">FAD-binding domain-containing protein</fullName>
    </recommendedName>
</protein>
<evidence type="ECO:0000313" key="8">
    <source>
        <dbReference type="EMBL" id="KIM99493.1"/>
    </source>
</evidence>
<dbReference type="GO" id="GO:0071949">
    <property type="term" value="F:FAD binding"/>
    <property type="evidence" value="ECO:0007669"/>
    <property type="project" value="InterPro"/>
</dbReference>
<evidence type="ECO:0000256" key="2">
    <source>
        <dbReference type="ARBA" id="ARBA00022630"/>
    </source>
</evidence>
<reference evidence="9" key="2">
    <citation type="submission" date="2015-01" db="EMBL/GenBank/DDBJ databases">
        <title>Evolutionary Origins and Diversification of the Mycorrhizal Mutualists.</title>
        <authorList>
            <consortium name="DOE Joint Genome Institute"/>
            <consortium name="Mycorrhizal Genomics Consortium"/>
            <person name="Kohler A."/>
            <person name="Kuo A."/>
            <person name="Nagy L.G."/>
            <person name="Floudas D."/>
            <person name="Copeland A."/>
            <person name="Barry K.W."/>
            <person name="Cichocki N."/>
            <person name="Veneault-Fourrey C."/>
            <person name="LaButti K."/>
            <person name="Lindquist E.A."/>
            <person name="Lipzen A."/>
            <person name="Lundell T."/>
            <person name="Morin E."/>
            <person name="Murat C."/>
            <person name="Riley R."/>
            <person name="Ohm R."/>
            <person name="Sun H."/>
            <person name="Tunlid A."/>
            <person name="Henrissat B."/>
            <person name="Grigoriev I.V."/>
            <person name="Hibbett D.S."/>
            <person name="Martin F."/>
        </authorList>
    </citation>
    <scope>NUCLEOTIDE SEQUENCE [LARGE SCALE GENOMIC DNA]</scope>
    <source>
        <strain evidence="9">Zn</strain>
    </source>
</reference>
<dbReference type="HOGENOM" id="CLU_009665_14_2_1"/>
<sequence>MSKPQVPVLIVGGGIVGLSASLFLSSHGIKSLLVERHVGTSIHPRARGVNGRTMELYRALGIDEAVREAGASLSPSMGIYTGSTLAEVIEPQKRKETGPRKFPGETLFASLSPASGTRGTQDMIEPVLLAAARNRGGDLRFNIECVAFKQDDNGVTATLRDRSTNSESTVHSDYMIAADGAGSHVLQTLGVPTSGAGTLGYLLNILFEADLRELVQGREFSLCLIDRPEVRGLFTSINNSNRWVFHVSYDPGKGENVEDFPSHRCQDLVKVALGMPEIDVQIKSILPWEPTVRVAEKFQHGRIFLAGDAAHQMPPWGGQGANTGIADVHNLAWKLVAVLNGQATPALLTTYDDERLPIGRLVSEESGAAAGKDGLLLWNGSLTSMLAMLGRFPRLVGYGYRYTSRAIDTEDTTPFIWRQRWLLQTIPWLLSICGTAGTRAPHIWVHHEGCRLSTLDLLGKGFVLIAGADGAEWRTAASKVVSSTGIGLVAYVTGPTGDLVCPKGTWESSSWISSKGAVLIRPDGFVTWSAWGQPPGLPEKLAKVLLQALCWER</sequence>
<dbReference type="InterPro" id="IPR002938">
    <property type="entry name" value="FAD-bd"/>
</dbReference>
<keyword evidence="2" id="KW-0285">Flavoprotein</keyword>
<evidence type="ECO:0000256" key="1">
    <source>
        <dbReference type="ARBA" id="ARBA00001974"/>
    </source>
</evidence>
<dbReference type="PRINTS" id="PR00420">
    <property type="entry name" value="RNGMNOXGNASE"/>
</dbReference>
<feature type="compositionally biased region" description="Basic and acidic residues" evidence="5">
    <location>
        <begin position="93"/>
        <end position="103"/>
    </location>
</feature>
<dbReference type="STRING" id="913774.A0A0C3CKG9"/>
<keyword evidence="4" id="KW-0560">Oxidoreductase</keyword>
<reference evidence="8 9" key="1">
    <citation type="submission" date="2014-04" db="EMBL/GenBank/DDBJ databases">
        <authorList>
            <consortium name="DOE Joint Genome Institute"/>
            <person name="Kuo A."/>
            <person name="Martino E."/>
            <person name="Perotto S."/>
            <person name="Kohler A."/>
            <person name="Nagy L.G."/>
            <person name="Floudas D."/>
            <person name="Copeland A."/>
            <person name="Barry K.W."/>
            <person name="Cichocki N."/>
            <person name="Veneault-Fourrey C."/>
            <person name="LaButti K."/>
            <person name="Lindquist E.A."/>
            <person name="Lipzen A."/>
            <person name="Lundell T."/>
            <person name="Morin E."/>
            <person name="Murat C."/>
            <person name="Sun H."/>
            <person name="Tunlid A."/>
            <person name="Henrissat B."/>
            <person name="Grigoriev I.V."/>
            <person name="Hibbett D.S."/>
            <person name="Martin F."/>
            <person name="Nordberg H.P."/>
            <person name="Cantor M.N."/>
            <person name="Hua S.X."/>
        </authorList>
    </citation>
    <scope>NUCLEOTIDE SEQUENCE [LARGE SCALE GENOMIC DNA]</scope>
    <source>
        <strain evidence="8 9">Zn</strain>
    </source>
</reference>
<keyword evidence="9" id="KW-1185">Reference proteome</keyword>
<evidence type="ECO:0000256" key="6">
    <source>
        <dbReference type="SAM" id="Phobius"/>
    </source>
</evidence>
<feature type="region of interest" description="Disordered" evidence="5">
    <location>
        <begin position="93"/>
        <end position="118"/>
    </location>
</feature>
<dbReference type="Pfam" id="PF01494">
    <property type="entry name" value="FAD_binding_3"/>
    <property type="match status" value="1"/>
</dbReference>
<dbReference type="PANTHER" id="PTHR43004">
    <property type="entry name" value="TRK SYSTEM POTASSIUM UPTAKE PROTEIN"/>
    <property type="match status" value="1"/>
</dbReference>
<keyword evidence="6" id="KW-0472">Membrane</keyword>
<dbReference type="GO" id="GO:0016709">
    <property type="term" value="F:oxidoreductase activity, acting on paired donors, with incorporation or reduction of molecular oxygen, NAD(P)H as one donor, and incorporation of one atom of oxygen"/>
    <property type="evidence" value="ECO:0007669"/>
    <property type="project" value="UniProtKB-ARBA"/>
</dbReference>
<name>A0A0C3CKG9_OIDMZ</name>
<dbReference type="OrthoDB" id="2690153at2759"/>
<dbReference type="Gene3D" id="3.50.50.60">
    <property type="entry name" value="FAD/NAD(P)-binding domain"/>
    <property type="match status" value="1"/>
</dbReference>
<feature type="domain" description="FAD-binding" evidence="7">
    <location>
        <begin position="6"/>
        <end position="364"/>
    </location>
</feature>
<dbReference type="EMBL" id="KN832878">
    <property type="protein sequence ID" value="KIM99493.1"/>
    <property type="molecule type" value="Genomic_DNA"/>
</dbReference>
<dbReference type="Gene3D" id="3.40.30.120">
    <property type="match status" value="1"/>
</dbReference>
<evidence type="ECO:0000256" key="3">
    <source>
        <dbReference type="ARBA" id="ARBA00022827"/>
    </source>
</evidence>
<keyword evidence="3" id="KW-0274">FAD</keyword>
<keyword evidence="6" id="KW-1133">Transmembrane helix</keyword>
<dbReference type="InterPro" id="IPR050641">
    <property type="entry name" value="RIFMO-like"/>
</dbReference>
<evidence type="ECO:0000259" key="7">
    <source>
        <dbReference type="Pfam" id="PF01494"/>
    </source>
</evidence>
<evidence type="ECO:0000256" key="4">
    <source>
        <dbReference type="ARBA" id="ARBA00023002"/>
    </source>
</evidence>
<gene>
    <name evidence="8" type="ORF">OIDMADRAFT_180944</name>
</gene>
<dbReference type="InterPro" id="IPR036188">
    <property type="entry name" value="FAD/NAD-bd_sf"/>
</dbReference>
<evidence type="ECO:0000256" key="5">
    <source>
        <dbReference type="SAM" id="MobiDB-lite"/>
    </source>
</evidence>
<dbReference type="Pfam" id="PF21274">
    <property type="entry name" value="Rng_hyd_C"/>
    <property type="match status" value="1"/>
</dbReference>
<keyword evidence="6" id="KW-0812">Transmembrane</keyword>
<proteinExistence type="predicted"/>
<accession>A0A0C3CKG9</accession>